<dbReference type="Gene3D" id="3.30.420.140">
    <property type="entry name" value="YqgF/RNase H-like domain"/>
    <property type="match status" value="1"/>
</dbReference>
<dbReference type="OrthoDB" id="9796140at2"/>
<dbReference type="RefSeq" id="WP_043115209.1">
    <property type="nucleotide sequence ID" value="NZ_JRAA01000001.1"/>
</dbReference>
<feature type="domain" description="YqgF/RNase H-like" evidence="6">
    <location>
        <begin position="8"/>
        <end position="108"/>
    </location>
</feature>
<accession>A0A0B0HCD8</accession>
<keyword evidence="3 5" id="KW-0540">Nuclease</keyword>
<reference evidence="8 10" key="2">
    <citation type="submission" date="2016-11" db="EMBL/GenBank/DDBJ databases">
        <title>Mixed transmission modes and dynamic genome evolution in an obligate animal-bacterial symbiosis.</title>
        <authorList>
            <person name="Russell S.L."/>
            <person name="Corbett-Detig R.B."/>
            <person name="Cavanaugh C.M."/>
        </authorList>
    </citation>
    <scope>NUCLEOTIDE SEQUENCE [LARGE SCALE GENOMIC DNA]</scope>
    <source>
        <strain evidence="8">MA-KB16</strain>
    </source>
</reference>
<dbReference type="Proteomes" id="UP000030856">
    <property type="component" value="Unassembled WGS sequence"/>
</dbReference>
<comment type="caution">
    <text evidence="7">The sequence shown here is derived from an EMBL/GenBank/DDBJ whole genome shotgun (WGS) entry which is preliminary data.</text>
</comment>
<dbReference type="EMBL" id="JRAA01000001">
    <property type="protein sequence ID" value="KHF25544.1"/>
    <property type="molecule type" value="Genomic_DNA"/>
</dbReference>
<evidence type="ECO:0000256" key="2">
    <source>
        <dbReference type="ARBA" id="ARBA00022517"/>
    </source>
</evidence>
<dbReference type="InterPro" id="IPR037027">
    <property type="entry name" value="YqgF/RNaseH-like_dom_sf"/>
</dbReference>
<keyword evidence="1 5" id="KW-0963">Cytoplasm</keyword>
<dbReference type="GO" id="GO:0004386">
    <property type="term" value="F:helicase activity"/>
    <property type="evidence" value="ECO:0007669"/>
    <property type="project" value="UniProtKB-KW"/>
</dbReference>
<dbReference type="CDD" id="cd16964">
    <property type="entry name" value="YqgF"/>
    <property type="match status" value="1"/>
</dbReference>
<dbReference type="GO" id="GO:0016788">
    <property type="term" value="F:hydrolase activity, acting on ester bonds"/>
    <property type="evidence" value="ECO:0007669"/>
    <property type="project" value="UniProtKB-UniRule"/>
</dbReference>
<dbReference type="InterPro" id="IPR006641">
    <property type="entry name" value="YqgF/RNaseH-like_dom"/>
</dbReference>
<evidence type="ECO:0000256" key="1">
    <source>
        <dbReference type="ARBA" id="ARBA00022490"/>
    </source>
</evidence>
<dbReference type="EMBL" id="MPNX01000005">
    <property type="protein sequence ID" value="OOY35376.1"/>
    <property type="molecule type" value="Genomic_DNA"/>
</dbReference>
<comment type="function">
    <text evidence="5">Could be a nuclease involved in processing of the 5'-end of pre-16S rRNA.</text>
</comment>
<keyword evidence="2 5" id="KW-0690">Ribosome biogenesis</keyword>
<protein>
    <recommendedName>
        <fullName evidence="5">Putative pre-16S rRNA nuclease</fullName>
        <ecNumber evidence="5">3.1.-.-</ecNumber>
    </recommendedName>
</protein>
<dbReference type="EC" id="3.1.-.-" evidence="5"/>
<keyword evidence="8" id="KW-0347">Helicase</keyword>
<dbReference type="PANTHER" id="PTHR33317:SF4">
    <property type="entry name" value="POLYNUCLEOTIDYL TRANSFERASE, RIBONUCLEASE H-LIKE SUPERFAMILY PROTEIN"/>
    <property type="match status" value="1"/>
</dbReference>
<dbReference type="GO" id="GO:0005829">
    <property type="term" value="C:cytosol"/>
    <property type="evidence" value="ECO:0007669"/>
    <property type="project" value="TreeGrafter"/>
</dbReference>
<dbReference type="GO" id="GO:0004518">
    <property type="term" value="F:nuclease activity"/>
    <property type="evidence" value="ECO:0007669"/>
    <property type="project" value="UniProtKB-KW"/>
</dbReference>
<dbReference type="GeneID" id="86991495"/>
<dbReference type="SUPFAM" id="SSF53098">
    <property type="entry name" value="Ribonuclease H-like"/>
    <property type="match status" value="1"/>
</dbReference>
<dbReference type="InterPro" id="IPR012337">
    <property type="entry name" value="RNaseH-like_sf"/>
</dbReference>
<dbReference type="Pfam" id="PF03652">
    <property type="entry name" value="RuvX"/>
    <property type="match status" value="1"/>
</dbReference>
<dbReference type="SMART" id="SM00732">
    <property type="entry name" value="YqgFc"/>
    <property type="match status" value="1"/>
</dbReference>
<dbReference type="GO" id="GO:0000967">
    <property type="term" value="P:rRNA 5'-end processing"/>
    <property type="evidence" value="ECO:0007669"/>
    <property type="project" value="UniProtKB-UniRule"/>
</dbReference>
<organism evidence="7 9">
    <name type="scientific">Solemya velum gill symbiont</name>
    <dbReference type="NCBI Taxonomy" id="2340"/>
    <lineage>
        <taxon>Bacteria</taxon>
        <taxon>Pseudomonadati</taxon>
        <taxon>Pseudomonadota</taxon>
        <taxon>Gammaproteobacteria</taxon>
        <taxon>sulfur-oxidizing symbionts</taxon>
    </lineage>
</organism>
<evidence type="ECO:0000256" key="5">
    <source>
        <dbReference type="HAMAP-Rule" id="MF_00651"/>
    </source>
</evidence>
<dbReference type="STRING" id="2340.JV46_15770"/>
<gene>
    <name evidence="8" type="ORF">BOV88_05425</name>
    <name evidence="7" type="ORF">JV46_15770</name>
</gene>
<evidence type="ECO:0000256" key="4">
    <source>
        <dbReference type="ARBA" id="ARBA00022801"/>
    </source>
</evidence>
<evidence type="ECO:0000313" key="9">
    <source>
        <dbReference type="Proteomes" id="UP000030856"/>
    </source>
</evidence>
<comment type="similarity">
    <text evidence="5">Belongs to the YqgF HJR family.</text>
</comment>
<proteinExistence type="inferred from homology"/>
<keyword evidence="9" id="KW-1185">Reference proteome</keyword>
<dbReference type="NCBIfam" id="TIGR00250">
    <property type="entry name" value="RNAse_H_YqgF"/>
    <property type="match status" value="1"/>
</dbReference>
<keyword evidence="8" id="KW-0067">ATP-binding</keyword>
<evidence type="ECO:0000313" key="7">
    <source>
        <dbReference type="EMBL" id="KHF25544.1"/>
    </source>
</evidence>
<evidence type="ECO:0000313" key="8">
    <source>
        <dbReference type="EMBL" id="OOY35376.1"/>
    </source>
</evidence>
<dbReference type="HAMAP" id="MF_00651">
    <property type="entry name" value="Nuclease_YqgF"/>
    <property type="match status" value="1"/>
</dbReference>
<comment type="subcellular location">
    <subcellularLocation>
        <location evidence="5">Cytoplasm</location>
    </subcellularLocation>
</comment>
<evidence type="ECO:0000256" key="3">
    <source>
        <dbReference type="ARBA" id="ARBA00022722"/>
    </source>
</evidence>
<evidence type="ECO:0000259" key="6">
    <source>
        <dbReference type="SMART" id="SM00732"/>
    </source>
</evidence>
<dbReference type="Proteomes" id="UP000190962">
    <property type="component" value="Unassembled WGS sequence"/>
</dbReference>
<sequence length="137" mass="14931">MSTDKPVSTLLGFDYGTVRIGVAVGQTLTGTANPLETVKTINSKPDWVRIAAIIDEWKPGALVVGLPYNMDDTESEVAEKAKRFARQLNGRFHLPVHMIDERLTSVEAQRHLGADAETSGELDAAAASLILETWLNQ</sequence>
<keyword evidence="8" id="KW-0547">Nucleotide-binding</keyword>
<dbReference type="InterPro" id="IPR005227">
    <property type="entry name" value="YqgF"/>
</dbReference>
<dbReference type="eggNOG" id="COG0816">
    <property type="taxonomic scope" value="Bacteria"/>
</dbReference>
<evidence type="ECO:0000313" key="10">
    <source>
        <dbReference type="Proteomes" id="UP000190962"/>
    </source>
</evidence>
<dbReference type="PATRIC" id="fig|2340.3.peg.66"/>
<reference evidence="7 9" key="1">
    <citation type="journal article" date="2014" name="BMC Genomics">
        <title>The genome of the intracellular bacterium of the coastal bivalve, Solemya velum: a blueprint for thriving in and out of symbiosis.</title>
        <authorList>
            <person name="Dmytrenko O."/>
            <person name="Russell S.L."/>
            <person name="Loo W.T."/>
            <person name="Fontanez K.M."/>
            <person name="Liao L."/>
            <person name="Roeselers G."/>
            <person name="Sharma R."/>
            <person name="Stewart F.J."/>
            <person name="Newton I.L."/>
            <person name="Woyke T."/>
            <person name="Wu D."/>
            <person name="Lang J.M."/>
            <person name="Eisen J.A."/>
            <person name="Cavanaugh C.M."/>
        </authorList>
    </citation>
    <scope>NUCLEOTIDE SEQUENCE [LARGE SCALE GENOMIC DNA]</scope>
    <source>
        <strain evidence="7 9">WH</strain>
    </source>
</reference>
<name>A0A0B0HCD8_SOVGS</name>
<keyword evidence="4 5" id="KW-0378">Hydrolase</keyword>
<dbReference type="PANTHER" id="PTHR33317">
    <property type="entry name" value="POLYNUCLEOTIDYL TRANSFERASE, RIBONUCLEASE H-LIKE SUPERFAMILY PROTEIN"/>
    <property type="match status" value="1"/>
</dbReference>
<dbReference type="AlphaFoldDB" id="A0A0B0HCD8"/>